<evidence type="ECO:0000313" key="2">
    <source>
        <dbReference type="Proteomes" id="UP000801492"/>
    </source>
</evidence>
<gene>
    <name evidence="1" type="ORF">ILUMI_11185</name>
</gene>
<comment type="caution">
    <text evidence="1">The sequence shown here is derived from an EMBL/GenBank/DDBJ whole genome shotgun (WGS) entry which is preliminary data.</text>
</comment>
<dbReference type="AlphaFoldDB" id="A0A8K0D5I1"/>
<evidence type="ECO:0000313" key="1">
    <source>
        <dbReference type="EMBL" id="KAF2894985.1"/>
    </source>
</evidence>
<reference evidence="1" key="1">
    <citation type="submission" date="2019-08" db="EMBL/GenBank/DDBJ databases">
        <title>The genome of the North American firefly Photinus pyralis.</title>
        <authorList>
            <consortium name="Photinus pyralis genome working group"/>
            <person name="Fallon T.R."/>
            <person name="Sander Lower S.E."/>
            <person name="Weng J.-K."/>
        </authorList>
    </citation>
    <scope>NUCLEOTIDE SEQUENCE</scope>
    <source>
        <strain evidence="1">TRF0915ILg1</strain>
        <tissue evidence="1">Whole body</tissue>
    </source>
</reference>
<accession>A0A8K0D5I1</accession>
<organism evidence="1 2">
    <name type="scientific">Ignelater luminosus</name>
    <name type="common">Cucubano</name>
    <name type="synonym">Pyrophorus luminosus</name>
    <dbReference type="NCBI Taxonomy" id="2038154"/>
    <lineage>
        <taxon>Eukaryota</taxon>
        <taxon>Metazoa</taxon>
        <taxon>Ecdysozoa</taxon>
        <taxon>Arthropoda</taxon>
        <taxon>Hexapoda</taxon>
        <taxon>Insecta</taxon>
        <taxon>Pterygota</taxon>
        <taxon>Neoptera</taxon>
        <taxon>Endopterygota</taxon>
        <taxon>Coleoptera</taxon>
        <taxon>Polyphaga</taxon>
        <taxon>Elateriformia</taxon>
        <taxon>Elateroidea</taxon>
        <taxon>Elateridae</taxon>
        <taxon>Agrypninae</taxon>
        <taxon>Pyrophorini</taxon>
        <taxon>Ignelater</taxon>
    </lineage>
</organism>
<protein>
    <submittedName>
        <fullName evidence="1">Uncharacterized protein</fullName>
    </submittedName>
</protein>
<dbReference type="OrthoDB" id="6730012at2759"/>
<proteinExistence type="predicted"/>
<name>A0A8K0D5I1_IGNLU</name>
<dbReference type="Proteomes" id="UP000801492">
    <property type="component" value="Unassembled WGS sequence"/>
</dbReference>
<sequence>MSGLNISYEIGSGGGEEITYYEEPALNSKEAPNLANVIAGEIVNEILENALDIATRASETGIHWKEIKESRSSICSINSSSLITAKDSKYENTKIDDLQMDNICSNIVGDIVEHIGIQSPPKISDIIEGLNSISVDKESQQNKQDIIPLDVEMKKLLAEMLTPPYDISNYDVSPVKGGVGDQPILINEPIPEPEVPRAVEKKSRVTDLVKNSPQIISEYLMMDERAKQNQEEWEESEEQLLQVIELDYVKPGEEPFRVQKKMYPENIALPEDNNESELVVPQEDDILKIVDLSSNAFREEERQLSNITENSDGAKGDELTNDNMVIVMSPHETAVSGGEIIESPQIVDQKEIEESHMKQPKSKKKKWNFGTKLFGFLKKGHKTSEHESSASTEKPL</sequence>
<keyword evidence="2" id="KW-1185">Reference proteome</keyword>
<dbReference type="EMBL" id="VTPC01006388">
    <property type="protein sequence ID" value="KAF2894985.1"/>
    <property type="molecule type" value="Genomic_DNA"/>
</dbReference>